<dbReference type="AlphaFoldDB" id="A0A2J0JI73"/>
<organism evidence="1 2">
    <name type="scientific">Candidatus Nomurabacteria bacterium CG10_big_fil_rev_8_21_14_0_10_03_31_7</name>
    <dbReference type="NCBI Taxonomy" id="1974730"/>
    <lineage>
        <taxon>Bacteria</taxon>
        <taxon>Candidatus Nomuraibacteriota</taxon>
    </lineage>
</organism>
<accession>A0A2J0JI73</accession>
<dbReference type="EMBL" id="PFCP01000051">
    <property type="protein sequence ID" value="PIR68811.1"/>
    <property type="molecule type" value="Genomic_DNA"/>
</dbReference>
<proteinExistence type="predicted"/>
<evidence type="ECO:0000313" key="2">
    <source>
        <dbReference type="Proteomes" id="UP000228613"/>
    </source>
</evidence>
<dbReference type="Proteomes" id="UP000228613">
    <property type="component" value="Unassembled WGS sequence"/>
</dbReference>
<evidence type="ECO:0000313" key="1">
    <source>
        <dbReference type="EMBL" id="PIR68811.1"/>
    </source>
</evidence>
<name>A0A2J0JI73_9BACT</name>
<gene>
    <name evidence="1" type="ORF">COU48_02030</name>
</gene>
<protein>
    <submittedName>
        <fullName evidence="1">Uncharacterized protein</fullName>
    </submittedName>
</protein>
<comment type="caution">
    <text evidence="1">The sequence shown here is derived from an EMBL/GenBank/DDBJ whole genome shotgun (WGS) entry which is preliminary data.</text>
</comment>
<reference evidence="2" key="1">
    <citation type="submission" date="2017-09" db="EMBL/GenBank/DDBJ databases">
        <title>Depth-based differentiation of microbial function through sediment-hosted aquifers and enrichment of novel symbionts in the deep terrestrial subsurface.</title>
        <authorList>
            <person name="Probst A.J."/>
            <person name="Ladd B."/>
            <person name="Jarett J.K."/>
            <person name="Geller-Mcgrath D.E."/>
            <person name="Sieber C.M.K."/>
            <person name="Emerson J.B."/>
            <person name="Anantharaman K."/>
            <person name="Thomas B.C."/>
            <person name="Malmstrom R."/>
            <person name="Stieglmeier M."/>
            <person name="Klingl A."/>
            <person name="Woyke T."/>
            <person name="Ryan C.M."/>
            <person name="Banfield J.F."/>
        </authorList>
    </citation>
    <scope>NUCLEOTIDE SEQUENCE [LARGE SCALE GENOMIC DNA]</scope>
</reference>
<sequence>MCGKDGNQVDREIVDSKQAHKGHREEYFFFPFPGYEVVASDRLPMKLSAKNKKDACIEVRKVGPGILCQKIAEIIY</sequence>